<dbReference type="EMBL" id="CP007035">
    <property type="protein sequence ID" value="AHF18113.1"/>
    <property type="molecule type" value="Genomic_DNA"/>
</dbReference>
<evidence type="ECO:0000313" key="2">
    <source>
        <dbReference type="Proteomes" id="UP000003586"/>
    </source>
</evidence>
<evidence type="ECO:0000313" key="1">
    <source>
        <dbReference type="EMBL" id="AHF18113.1"/>
    </source>
</evidence>
<keyword evidence="2" id="KW-1185">Reference proteome</keyword>
<proteinExistence type="predicted"/>
<dbReference type="STRING" id="929713.NIASO_20715"/>
<sequence length="117" mass="12667">MKHEIPLTEAAAMTYRYRQNMETILAPDFQNKDLLPLSETFDRAAIDALLAQPGCAALRIYYGMDTELKLHAVLVGSDASNKDILPAAAGTLDDGEVVDAGIRCPPQCPDPSPLNQP</sequence>
<reference evidence="1 2" key="1">
    <citation type="submission" date="2013-12" db="EMBL/GenBank/DDBJ databases">
        <authorList>
            <consortium name="DOE Joint Genome Institute"/>
            <person name="Eisen J."/>
            <person name="Huntemann M."/>
            <person name="Han J."/>
            <person name="Chen A."/>
            <person name="Kyrpides N."/>
            <person name="Mavromatis K."/>
            <person name="Markowitz V."/>
            <person name="Palaniappan K."/>
            <person name="Ivanova N."/>
            <person name="Schaumberg A."/>
            <person name="Pati A."/>
            <person name="Liolios K."/>
            <person name="Nordberg H.P."/>
            <person name="Cantor M.N."/>
            <person name="Hua S.X."/>
            <person name="Woyke T."/>
        </authorList>
    </citation>
    <scope>NUCLEOTIDE SEQUENCE [LARGE SCALE GENOMIC DNA]</scope>
    <source>
        <strain evidence="2">DSM 19437</strain>
    </source>
</reference>
<dbReference type="Proteomes" id="UP000003586">
    <property type="component" value="Chromosome"/>
</dbReference>
<accession>W0F8H1</accession>
<dbReference type="RefSeq" id="WP_008582504.1">
    <property type="nucleotide sequence ID" value="NZ_CP007035.1"/>
</dbReference>
<organism evidence="1 2">
    <name type="scientific">Niabella soli DSM 19437</name>
    <dbReference type="NCBI Taxonomy" id="929713"/>
    <lineage>
        <taxon>Bacteria</taxon>
        <taxon>Pseudomonadati</taxon>
        <taxon>Bacteroidota</taxon>
        <taxon>Chitinophagia</taxon>
        <taxon>Chitinophagales</taxon>
        <taxon>Chitinophagaceae</taxon>
        <taxon>Niabella</taxon>
    </lineage>
</organism>
<dbReference type="AlphaFoldDB" id="W0F8H1"/>
<dbReference type="OrthoDB" id="674820at2"/>
<dbReference type="KEGG" id="nso:NIASO_20715"/>
<protein>
    <submittedName>
        <fullName evidence="1">Uncharacterized protein</fullName>
    </submittedName>
</protein>
<name>W0F8H1_9BACT</name>
<dbReference type="HOGENOM" id="CLU_1862455_0_0_10"/>
<gene>
    <name evidence="1" type="ORF">NIASO_20715</name>
</gene>